<dbReference type="STRING" id="1302659.I858_005000"/>
<dbReference type="SUPFAM" id="SSF55729">
    <property type="entry name" value="Acyl-CoA N-acyltransferases (Nat)"/>
    <property type="match status" value="1"/>
</dbReference>
<dbReference type="Proteomes" id="UP000053354">
    <property type="component" value="Chromosome"/>
</dbReference>
<dbReference type="PANTHER" id="PTHR43415">
    <property type="entry name" value="SPERMIDINE N(1)-ACETYLTRANSFERASE"/>
    <property type="match status" value="1"/>
</dbReference>
<dbReference type="GO" id="GO:0016747">
    <property type="term" value="F:acyltransferase activity, transferring groups other than amino-acyl groups"/>
    <property type="evidence" value="ECO:0007669"/>
    <property type="project" value="InterPro"/>
</dbReference>
<dbReference type="CDD" id="cd04301">
    <property type="entry name" value="NAT_SF"/>
    <property type="match status" value="1"/>
</dbReference>
<protein>
    <recommendedName>
        <fullName evidence="1">N-acetyltransferase domain-containing protein</fullName>
    </recommendedName>
</protein>
<dbReference type="Gene3D" id="3.40.630.30">
    <property type="match status" value="1"/>
</dbReference>
<evidence type="ECO:0000259" key="1">
    <source>
        <dbReference type="PROSITE" id="PS51186"/>
    </source>
</evidence>
<dbReference type="AlphaFoldDB" id="A0A1B1RZN1"/>
<dbReference type="EMBL" id="CP016540">
    <property type="protein sequence ID" value="ANU26390.1"/>
    <property type="molecule type" value="Genomic_DNA"/>
</dbReference>
<dbReference type="PANTHER" id="PTHR43415:SF3">
    <property type="entry name" value="GNAT-FAMILY ACETYLTRANSFERASE"/>
    <property type="match status" value="1"/>
</dbReference>
<evidence type="ECO:0000313" key="2">
    <source>
        <dbReference type="EMBL" id="ANU26390.1"/>
    </source>
</evidence>
<dbReference type="InterPro" id="IPR000182">
    <property type="entry name" value="GNAT_dom"/>
</dbReference>
<sequence length="163" mass="18213">MKMTKTLNNKPFIRHAKPEDGERIVTFYNKVGGETDYLSFGLNEYPQSAADLTKVIEQTSETSSNCIFIVLEKDKVIGVGTIDSSPKRRYRHVGTLGIVISQLHTGKGVGRVLMTMLINCAKENKRIEKISLVTRADNKRAIVLYENVGFIQEGLFGRDAFDG</sequence>
<name>A0A1B1RZN1_9BACL</name>
<dbReference type="PROSITE" id="PS51186">
    <property type="entry name" value="GNAT"/>
    <property type="match status" value="1"/>
</dbReference>
<organism evidence="2 3">
    <name type="scientific">Planococcus versutus</name>
    <dbReference type="NCBI Taxonomy" id="1302659"/>
    <lineage>
        <taxon>Bacteria</taxon>
        <taxon>Bacillati</taxon>
        <taxon>Bacillota</taxon>
        <taxon>Bacilli</taxon>
        <taxon>Bacillales</taxon>
        <taxon>Caryophanaceae</taxon>
        <taxon>Planococcus</taxon>
    </lineage>
</organism>
<feature type="domain" description="N-acetyltransferase" evidence="1">
    <location>
        <begin position="11"/>
        <end position="163"/>
    </location>
</feature>
<proteinExistence type="predicted"/>
<dbReference type="InterPro" id="IPR016181">
    <property type="entry name" value="Acyl_CoA_acyltransferase"/>
</dbReference>
<keyword evidence="3" id="KW-1185">Reference proteome</keyword>
<reference evidence="2" key="1">
    <citation type="submission" date="2016-10" db="EMBL/GenBank/DDBJ databases">
        <authorList>
            <person name="See-Too W.S."/>
        </authorList>
    </citation>
    <scope>NUCLEOTIDE SEQUENCE</scope>
    <source>
        <strain evidence="2">L10.15</strain>
    </source>
</reference>
<dbReference type="Pfam" id="PF00583">
    <property type="entry name" value="Acetyltransf_1"/>
    <property type="match status" value="1"/>
</dbReference>
<evidence type="ECO:0000313" key="3">
    <source>
        <dbReference type="Proteomes" id="UP000053354"/>
    </source>
</evidence>
<dbReference type="KEGG" id="pll:I858_005000"/>
<gene>
    <name evidence="2" type="ORF">I858_005000</name>
</gene>
<accession>A0A1B1RZN1</accession>